<protein>
    <recommendedName>
        <fullName evidence="1">Reverse transcriptase domain-containing protein</fullName>
    </recommendedName>
</protein>
<evidence type="ECO:0000259" key="1">
    <source>
        <dbReference type="Pfam" id="PF00078"/>
    </source>
</evidence>
<dbReference type="EMBL" id="LR862138">
    <property type="protein sequence ID" value="CAD1817762.1"/>
    <property type="molecule type" value="Genomic_DNA"/>
</dbReference>
<dbReference type="Gene3D" id="3.30.70.270">
    <property type="match status" value="1"/>
</dbReference>
<accession>A0A6V7NGQ9</accession>
<feature type="domain" description="Reverse transcriptase" evidence="1">
    <location>
        <begin position="78"/>
        <end position="195"/>
    </location>
</feature>
<name>A0A6V7NGQ9_ANACO</name>
<dbReference type="PANTHER" id="PTHR24559">
    <property type="entry name" value="TRANSPOSON TY3-I GAG-POL POLYPROTEIN"/>
    <property type="match status" value="1"/>
</dbReference>
<dbReference type="AlphaFoldDB" id="A0A6V7NGQ9"/>
<dbReference type="Pfam" id="PF00078">
    <property type="entry name" value="RVT_1"/>
    <property type="match status" value="1"/>
</dbReference>
<reference evidence="2" key="1">
    <citation type="submission" date="2020-07" db="EMBL/GenBank/DDBJ databases">
        <authorList>
            <person name="Lin J."/>
        </authorList>
    </citation>
    <scope>NUCLEOTIDE SEQUENCE</scope>
</reference>
<dbReference type="InterPro" id="IPR053134">
    <property type="entry name" value="RNA-dir_DNA_polymerase"/>
</dbReference>
<dbReference type="InterPro" id="IPR000477">
    <property type="entry name" value="RT_dom"/>
</dbReference>
<dbReference type="Gene3D" id="3.10.10.10">
    <property type="entry name" value="HIV Type 1 Reverse Transcriptase, subunit A, domain 1"/>
    <property type="match status" value="1"/>
</dbReference>
<organism evidence="2">
    <name type="scientific">Ananas comosus var. bracteatus</name>
    <name type="common">red pineapple</name>
    <dbReference type="NCBI Taxonomy" id="296719"/>
    <lineage>
        <taxon>Eukaryota</taxon>
        <taxon>Viridiplantae</taxon>
        <taxon>Streptophyta</taxon>
        <taxon>Embryophyta</taxon>
        <taxon>Tracheophyta</taxon>
        <taxon>Spermatophyta</taxon>
        <taxon>Magnoliopsida</taxon>
        <taxon>Liliopsida</taxon>
        <taxon>Poales</taxon>
        <taxon>Bromeliaceae</taxon>
        <taxon>Bromelioideae</taxon>
        <taxon>Ananas</taxon>
    </lineage>
</organism>
<gene>
    <name evidence="2" type="ORF">CB5_LOCUS973</name>
</gene>
<sequence>MQGLSREIVEHKLPIKKGYRPYKQSAHRLKRDIGLTNNQLIDLSRVLYYKSKKIENLLKADFIRVIRYIDWVSNIVPIRKKNGKLRVCIDLRNLNMPTPKDEYLMPIADMLVDSAAGHEILSLMDRHASYNQIFIAEEDVAKTAFRCPGSIGTFEWVVMSFGLKNVGATYQRVMNFIFHDLIGRMLEVYIDNIVCKI</sequence>
<dbReference type="CDD" id="cd01647">
    <property type="entry name" value="RT_LTR"/>
    <property type="match status" value="1"/>
</dbReference>
<dbReference type="SUPFAM" id="SSF56672">
    <property type="entry name" value="DNA/RNA polymerases"/>
    <property type="match status" value="1"/>
</dbReference>
<dbReference type="InterPro" id="IPR043128">
    <property type="entry name" value="Rev_trsase/Diguanyl_cyclase"/>
</dbReference>
<proteinExistence type="predicted"/>
<dbReference type="PANTHER" id="PTHR24559:SF444">
    <property type="entry name" value="REVERSE TRANSCRIPTASE DOMAIN-CONTAINING PROTEIN"/>
    <property type="match status" value="1"/>
</dbReference>
<evidence type="ECO:0000313" key="2">
    <source>
        <dbReference type="EMBL" id="CAD1817762.1"/>
    </source>
</evidence>
<dbReference type="InterPro" id="IPR043502">
    <property type="entry name" value="DNA/RNA_pol_sf"/>
</dbReference>